<dbReference type="GO" id="GO:0005739">
    <property type="term" value="C:mitochondrion"/>
    <property type="evidence" value="ECO:0007669"/>
    <property type="project" value="TreeGrafter"/>
</dbReference>
<dbReference type="PANTHER" id="PTHR42943">
    <property type="entry name" value="GLUTATHIONE S-TRANSFERASE KAPPA"/>
    <property type="match status" value="1"/>
</dbReference>
<comment type="caution">
    <text evidence="1">The sequence shown here is derived from an EMBL/GenBank/DDBJ whole genome shotgun (WGS) entry which is preliminary data.</text>
</comment>
<evidence type="ECO:0000313" key="2">
    <source>
        <dbReference type="Proteomes" id="UP000238274"/>
    </source>
</evidence>
<dbReference type="GO" id="GO:0004364">
    <property type="term" value="F:glutathione transferase activity"/>
    <property type="evidence" value="ECO:0007669"/>
    <property type="project" value="TreeGrafter"/>
</dbReference>
<gene>
    <name evidence="1" type="ORF">PSHT_12354</name>
</gene>
<keyword evidence="2" id="KW-1185">Reference proteome</keyword>
<dbReference type="Gene3D" id="3.40.30.10">
    <property type="entry name" value="Glutaredoxin"/>
    <property type="match status" value="2"/>
</dbReference>
<dbReference type="AlphaFoldDB" id="A0A2S4UX42"/>
<dbReference type="VEuPathDB" id="FungiDB:PSTT_04454"/>
<dbReference type="OrthoDB" id="4664297at2759"/>
<name>A0A2S4UX42_9BASI</name>
<dbReference type="InterPro" id="IPR051924">
    <property type="entry name" value="GST_Kappa/NadH"/>
</dbReference>
<accession>A0A2S4UX42</accession>
<dbReference type="GO" id="GO:0006749">
    <property type="term" value="P:glutathione metabolic process"/>
    <property type="evidence" value="ECO:0007669"/>
    <property type="project" value="TreeGrafter"/>
</dbReference>
<dbReference type="GO" id="GO:0004602">
    <property type="term" value="F:glutathione peroxidase activity"/>
    <property type="evidence" value="ECO:0007669"/>
    <property type="project" value="TreeGrafter"/>
</dbReference>
<reference evidence="1 2" key="1">
    <citation type="submission" date="2017-12" db="EMBL/GenBank/DDBJ databases">
        <title>Gene loss provides genomic basis for host adaptation in cereal stripe rust fungi.</title>
        <authorList>
            <person name="Xia C."/>
        </authorList>
    </citation>
    <scope>NUCLEOTIDE SEQUENCE [LARGE SCALE GENOMIC DNA]</scope>
    <source>
        <strain evidence="1 2">93TX-2</strain>
    </source>
</reference>
<dbReference type="SUPFAM" id="SSF52833">
    <property type="entry name" value="Thioredoxin-like"/>
    <property type="match status" value="1"/>
</dbReference>
<dbReference type="EMBL" id="PKSM01000224">
    <property type="protein sequence ID" value="POW01859.1"/>
    <property type="molecule type" value="Genomic_DNA"/>
</dbReference>
<protein>
    <recommendedName>
        <fullName evidence="3">DSBA-like thioredoxin domain-containing protein</fullName>
    </recommendedName>
</protein>
<sequence>MISPWSYFAYVVLKRYRPLWDFDLILNPVYLGGVMKGSKNTPPFLVPNKRERYNYKHPTKMIDEETIHKGGNNADPNNFLKILNGKSLVKCIVPPGPFPFNTLPIMRFLSVVKENDHARLLEAVTDKLYEVIFENQVSVSKDMSEVLKSLSPDPIEAKKLEECLSRSGDEKTKESVKREAERVVEEGGFGFPWLEITQPDGQRLTIFGSDRFEFLANWLGKEWEGPNPSSSNPRESRL</sequence>
<dbReference type="PANTHER" id="PTHR42943:SF2">
    <property type="entry name" value="GLUTATHIONE S-TRANSFERASE KAPPA 1"/>
    <property type="match status" value="1"/>
</dbReference>
<dbReference type="GO" id="GO:0005777">
    <property type="term" value="C:peroxisome"/>
    <property type="evidence" value="ECO:0007669"/>
    <property type="project" value="TreeGrafter"/>
</dbReference>
<evidence type="ECO:0000313" key="1">
    <source>
        <dbReference type="EMBL" id="POW01859.1"/>
    </source>
</evidence>
<reference evidence="2" key="2">
    <citation type="journal article" date="2018" name="BMC Genomics">
        <title>Genomic insights into host adaptation between the wheat stripe rust pathogen (Puccinia striiformis f. sp. tritici) and the barley stripe rust pathogen (Puccinia striiformis f. sp. hordei).</title>
        <authorList>
            <person name="Xia C."/>
            <person name="Wang M."/>
            <person name="Yin C."/>
            <person name="Cornejo O.E."/>
            <person name="Hulbert S.H."/>
            <person name="Chen X."/>
        </authorList>
    </citation>
    <scope>NUCLEOTIDE SEQUENCE [LARGE SCALE GENOMIC DNA]</scope>
    <source>
        <strain evidence="2">93TX-2</strain>
    </source>
</reference>
<proteinExistence type="predicted"/>
<evidence type="ECO:0008006" key="3">
    <source>
        <dbReference type="Google" id="ProtNLM"/>
    </source>
</evidence>
<dbReference type="InterPro" id="IPR036249">
    <property type="entry name" value="Thioredoxin-like_sf"/>
</dbReference>
<dbReference type="Proteomes" id="UP000238274">
    <property type="component" value="Unassembled WGS sequence"/>
</dbReference>
<dbReference type="VEuPathDB" id="FungiDB:PSHT_12354"/>
<organism evidence="1 2">
    <name type="scientific">Puccinia striiformis</name>
    <dbReference type="NCBI Taxonomy" id="27350"/>
    <lineage>
        <taxon>Eukaryota</taxon>
        <taxon>Fungi</taxon>
        <taxon>Dikarya</taxon>
        <taxon>Basidiomycota</taxon>
        <taxon>Pucciniomycotina</taxon>
        <taxon>Pucciniomycetes</taxon>
        <taxon>Pucciniales</taxon>
        <taxon>Pucciniaceae</taxon>
        <taxon>Puccinia</taxon>
    </lineage>
</organism>
<reference evidence="2" key="3">
    <citation type="journal article" date="2018" name="Mol. Plant Microbe Interact.">
        <title>Genome sequence resources for the wheat stripe rust pathogen (Puccinia striiformis f. sp. tritici) and the barley stripe rust pathogen (Puccinia striiformis f. sp. hordei).</title>
        <authorList>
            <person name="Xia C."/>
            <person name="Wang M."/>
            <person name="Yin C."/>
            <person name="Cornejo O.E."/>
            <person name="Hulbert S.H."/>
            <person name="Chen X."/>
        </authorList>
    </citation>
    <scope>NUCLEOTIDE SEQUENCE [LARGE SCALE GENOMIC DNA]</scope>
    <source>
        <strain evidence="2">93TX-2</strain>
    </source>
</reference>